<evidence type="ECO:0000313" key="3">
    <source>
        <dbReference type="Proteomes" id="UP000032522"/>
    </source>
</evidence>
<organism evidence="2 3">
    <name type="scientific">Geobacillus kaustophilus</name>
    <dbReference type="NCBI Taxonomy" id="1462"/>
    <lineage>
        <taxon>Bacteria</taxon>
        <taxon>Bacillati</taxon>
        <taxon>Bacillota</taxon>
        <taxon>Bacilli</taxon>
        <taxon>Bacillales</taxon>
        <taxon>Anoxybacillaceae</taxon>
        <taxon>Geobacillus</taxon>
        <taxon>Geobacillus thermoleovorans group</taxon>
    </lineage>
</organism>
<gene>
    <name evidence="2" type="ORF">LG52_663</name>
</gene>
<dbReference type="AlphaFoldDB" id="A0A0D8BNR9"/>
<feature type="domain" description="PIN" evidence="1">
    <location>
        <begin position="7"/>
        <end position="128"/>
    </location>
</feature>
<dbReference type="Pfam" id="PF01850">
    <property type="entry name" value="PIN"/>
    <property type="match status" value="1"/>
</dbReference>
<evidence type="ECO:0000313" key="2">
    <source>
        <dbReference type="EMBL" id="KJE25679.1"/>
    </source>
</evidence>
<protein>
    <submittedName>
        <fullName evidence="2">PIN domain protein</fullName>
    </submittedName>
</protein>
<dbReference type="Proteomes" id="UP000032522">
    <property type="component" value="Unassembled WGS sequence"/>
</dbReference>
<dbReference type="Gene3D" id="3.40.50.1010">
    <property type="entry name" value="5'-nuclease"/>
    <property type="match status" value="1"/>
</dbReference>
<dbReference type="InterPro" id="IPR029060">
    <property type="entry name" value="PIN-like_dom_sf"/>
</dbReference>
<dbReference type="SUPFAM" id="SSF88723">
    <property type="entry name" value="PIN domain-like"/>
    <property type="match status" value="1"/>
</dbReference>
<comment type="caution">
    <text evidence="2">The sequence shown here is derived from an EMBL/GenBank/DDBJ whole genome shotgun (WGS) entry which is preliminary data.</text>
</comment>
<dbReference type="OrthoDB" id="9789052at2"/>
<evidence type="ECO:0000259" key="1">
    <source>
        <dbReference type="Pfam" id="PF01850"/>
    </source>
</evidence>
<sequence>MTRKLWIDTNVVIRIMTGHPQELAEEVGDMLQKVEAGELILRLNPLVVAECCWVLASVYQASPSDISAALLKFTNGIGIETEEKDVVQQALRDYGEKKVDFIDAYIAAHAKANPPEDVVTWDKHFKRLNIRHGRPKDW</sequence>
<proteinExistence type="predicted"/>
<dbReference type="RefSeq" id="WP_075261716.1">
    <property type="nucleotide sequence ID" value="NZ_JYBP01000003.1"/>
</dbReference>
<dbReference type="PATRIC" id="fig|1462.6.peg.807"/>
<reference evidence="2 3" key="1">
    <citation type="submission" date="2015-01" db="EMBL/GenBank/DDBJ databases">
        <authorList>
            <person name="Filippidou S."/>
            <person name="Jeanneret N."/>
            <person name="Russel-Delif L."/>
            <person name="Junier T."/>
            <person name="Wunderlin T."/>
            <person name="Molina V."/>
            <person name="Johnson S.L."/>
            <person name="Davenport K.W."/>
            <person name="Chain P.S."/>
            <person name="Dorador C."/>
            <person name="Junier P."/>
        </authorList>
    </citation>
    <scope>NUCLEOTIDE SEQUENCE [LARGE SCALE GENOMIC DNA]</scope>
    <source>
        <strain evidence="2 3">Et7/4</strain>
    </source>
</reference>
<name>A0A0D8BNR9_GEOKU</name>
<accession>A0A0D8BNR9</accession>
<dbReference type="EMBL" id="JYBP01000003">
    <property type="protein sequence ID" value="KJE25679.1"/>
    <property type="molecule type" value="Genomic_DNA"/>
</dbReference>
<dbReference type="InterPro" id="IPR002716">
    <property type="entry name" value="PIN_dom"/>
</dbReference>